<organism evidence="2 3">
    <name type="scientific">Gymnodraco acuticeps</name>
    <name type="common">Antarctic dragonfish</name>
    <dbReference type="NCBI Taxonomy" id="8218"/>
    <lineage>
        <taxon>Eukaryota</taxon>
        <taxon>Metazoa</taxon>
        <taxon>Chordata</taxon>
        <taxon>Craniata</taxon>
        <taxon>Vertebrata</taxon>
        <taxon>Euteleostomi</taxon>
        <taxon>Actinopterygii</taxon>
        <taxon>Neopterygii</taxon>
        <taxon>Teleostei</taxon>
        <taxon>Neoteleostei</taxon>
        <taxon>Acanthomorphata</taxon>
        <taxon>Eupercaria</taxon>
        <taxon>Perciformes</taxon>
        <taxon>Notothenioidei</taxon>
        <taxon>Bathydraconidae</taxon>
        <taxon>Gymnodraco</taxon>
    </lineage>
</organism>
<dbReference type="OrthoDB" id="10068969at2759"/>
<keyword evidence="2" id="KW-1185">Reference proteome</keyword>
<name>A0A6P8TCL9_GYMAC</name>
<dbReference type="RefSeq" id="XP_034056167.1">
    <property type="nucleotide sequence ID" value="XM_034200276.1"/>
</dbReference>
<feature type="compositionally biased region" description="Polar residues" evidence="1">
    <location>
        <begin position="136"/>
        <end position="147"/>
    </location>
</feature>
<dbReference type="AlphaFoldDB" id="A0A6P8TCL9"/>
<dbReference type="Pfam" id="PF05380">
    <property type="entry name" value="Peptidase_A17"/>
    <property type="match status" value="1"/>
</dbReference>
<dbReference type="Proteomes" id="UP000515161">
    <property type="component" value="Unplaced"/>
</dbReference>
<proteinExistence type="predicted"/>
<dbReference type="GeneID" id="117535741"/>
<reference evidence="3" key="1">
    <citation type="submission" date="2025-08" db="UniProtKB">
        <authorList>
            <consortium name="RefSeq"/>
        </authorList>
    </citation>
    <scope>IDENTIFICATION</scope>
</reference>
<dbReference type="SUPFAM" id="SSF56672">
    <property type="entry name" value="DNA/RNA polymerases"/>
    <property type="match status" value="1"/>
</dbReference>
<dbReference type="InterPro" id="IPR008042">
    <property type="entry name" value="Retrotrans_Pao"/>
</dbReference>
<accession>A0A6P8TCL9</accession>
<dbReference type="PANTHER" id="PTHR47331">
    <property type="entry name" value="PHD-TYPE DOMAIN-CONTAINING PROTEIN"/>
    <property type="match status" value="1"/>
</dbReference>
<dbReference type="PANTHER" id="PTHR47331:SF6">
    <property type="entry name" value="DOUBLECORTIN DOMAIN-CONTAINING PROTEIN"/>
    <property type="match status" value="1"/>
</dbReference>
<protein>
    <submittedName>
        <fullName evidence="3">Uncharacterized protein LOC117535741</fullName>
    </submittedName>
</protein>
<dbReference type="KEGG" id="gacu:117535741"/>
<evidence type="ECO:0000313" key="3">
    <source>
        <dbReference type="RefSeq" id="XP_034056167.1"/>
    </source>
</evidence>
<sequence length="919" mass="104047">MFDRLEQFPRITNKEPHLLRDLGDLLLEIDSAKSEGHISGLLYLDTARGIHPIVDELSFGLQEKWMTHGTRYKRDYSVSFPPFSVFATFIKDEAKMRNDPSFMSMVPPTFTTFKADKHLEKHDKSKMPITVHRTEVVSSEQTPSAEKTITDPSKECPIHKKPHPLKKCRLFREKSLEERKAYLRQNQICFRCCVSSSHQAKNCKMEIHCSECESNSHISALHAGPAPWATHRFAGPAFDHGGEQGSASPIATSTCTQVCGNKIGGHSCAKICLVVYPKDHYDKRLRAYAILDDQSNRSLARSSFFDIFGIDINSTPYTLKTCAGVSKVTGRRASNFIVESTDGQSSLALPTLIECDMLPDNQNEIPTPEAAHYHPHLKDVATEIPAFDPKADILLLLGRDVIQTHKVLEQRNGPLNAPFAQKLALGWVIVGDVCLGGAHNPGHVNVLKTNILENGRPSYFLPCQNSMQVKESFDCQDRDRMDSKADTMGDTVFQSTSADEKPAYSIEERTFLQIMEKEVYQDDSSSLVAPLPFCSPRPRLPNNKQQASQRLFSVCCTLKKQPETRQHFVDFMENIFVSGHAELAPPLKEHEECWYLPFFGVYHPHKLEQIRVVFDSSAQHHGVSLNYVLLTGPNLNNSPLGVLMRFREERVAVTTEIKQMFHCFLVREDHRNFLRFLWHRNNDLEQPIVEYRMRVHVFGNSPSPAVANYALRKASKDQEGSDFQSKQLVERHFYVDDGLISFPSENEAVAALKAAQETLAASNLKLHKIAFNSIEVMKAFPKEDLAKGLKDLNVEADFPPMLRRLGISWDVTTDEFTFHVSRAVKPYTRRGVLSTINSLYDPLGFAAPVSIKGRALLRELTTEACEWEEPLPEKKLTDWCEWKDSIKDLEHVRIPRTYTAISLSSSTHRELSVMPLQKP</sequence>
<dbReference type="InParanoid" id="A0A6P8TCL9"/>
<evidence type="ECO:0000256" key="1">
    <source>
        <dbReference type="SAM" id="MobiDB-lite"/>
    </source>
</evidence>
<feature type="region of interest" description="Disordered" evidence="1">
    <location>
        <begin position="135"/>
        <end position="156"/>
    </location>
</feature>
<dbReference type="InterPro" id="IPR043502">
    <property type="entry name" value="DNA/RNA_pol_sf"/>
</dbReference>
<dbReference type="CDD" id="cd01644">
    <property type="entry name" value="RT_pepA17"/>
    <property type="match status" value="1"/>
</dbReference>
<evidence type="ECO:0000313" key="2">
    <source>
        <dbReference type="Proteomes" id="UP000515161"/>
    </source>
</evidence>
<gene>
    <name evidence="3" type="primary">LOC117535741</name>
</gene>